<dbReference type="RefSeq" id="WP_034676533.1">
    <property type="nucleotide sequence ID" value="NZ_FPAP01000001.1"/>
</dbReference>
<dbReference type="OrthoDB" id="1273271at2"/>
<gene>
    <name evidence="1" type="ORF">IX39_11880</name>
</gene>
<reference evidence="1 2" key="1">
    <citation type="submission" date="2014-07" db="EMBL/GenBank/DDBJ databases">
        <title>Genome of Chryseobacterium formosense LMG 24722.</title>
        <authorList>
            <person name="Pipes S.E."/>
            <person name="Stropko S.J."/>
            <person name="Newman J.D."/>
        </authorList>
    </citation>
    <scope>NUCLEOTIDE SEQUENCE [LARGE SCALE GENOMIC DNA]</scope>
    <source>
        <strain evidence="1 2">LMG 24722</strain>
    </source>
</reference>
<organism evidence="1 2">
    <name type="scientific">Chryseobacterium formosense</name>
    <dbReference type="NCBI Taxonomy" id="236814"/>
    <lineage>
        <taxon>Bacteria</taxon>
        <taxon>Pseudomonadati</taxon>
        <taxon>Bacteroidota</taxon>
        <taxon>Flavobacteriia</taxon>
        <taxon>Flavobacteriales</taxon>
        <taxon>Weeksellaceae</taxon>
        <taxon>Chryseobacterium group</taxon>
        <taxon>Chryseobacterium</taxon>
    </lineage>
</organism>
<evidence type="ECO:0000313" key="2">
    <source>
        <dbReference type="Proteomes" id="UP000028713"/>
    </source>
</evidence>
<dbReference type="STRING" id="236814.IX39_11880"/>
<dbReference type="EMBL" id="JPRP01000001">
    <property type="protein sequence ID" value="KFF01278.1"/>
    <property type="molecule type" value="Genomic_DNA"/>
</dbReference>
<dbReference type="Proteomes" id="UP000028713">
    <property type="component" value="Unassembled WGS sequence"/>
</dbReference>
<dbReference type="AlphaFoldDB" id="A0A085ZA14"/>
<evidence type="ECO:0000313" key="1">
    <source>
        <dbReference type="EMBL" id="KFF01278.1"/>
    </source>
</evidence>
<accession>A0A085ZA14</accession>
<keyword evidence="2" id="KW-1185">Reference proteome</keyword>
<sequence>MRKIFLILAVLSVQFFISQKKTEAKSENKKNTIENKNDALSLSKKEKDLYHEKFLKFIAALKASDRAAMDALLSDKAKKMVTDVVYKKLSTDIDTNKTFEIVKTGYKPLIDGSSFPMIQYKYSDDKAAEPKEIITAVFEPDGKILGIKPYEIRK</sequence>
<proteinExistence type="predicted"/>
<name>A0A085ZA14_9FLAO</name>
<comment type="caution">
    <text evidence="1">The sequence shown here is derived from an EMBL/GenBank/DDBJ whole genome shotgun (WGS) entry which is preliminary data.</text>
</comment>
<dbReference type="eggNOG" id="ENOG502ZMGY">
    <property type="taxonomic scope" value="Bacteria"/>
</dbReference>
<protein>
    <submittedName>
        <fullName evidence="1">Uncharacterized protein</fullName>
    </submittedName>
</protein>